<dbReference type="GO" id="GO:0004190">
    <property type="term" value="F:aspartic-type endopeptidase activity"/>
    <property type="evidence" value="ECO:0000318"/>
    <property type="project" value="GO_Central"/>
</dbReference>
<evidence type="ECO:0000256" key="5">
    <source>
        <dbReference type="ARBA" id="ARBA00022729"/>
    </source>
</evidence>
<evidence type="ECO:0000256" key="7">
    <source>
        <dbReference type="ARBA" id="ARBA00022801"/>
    </source>
</evidence>
<dbReference type="InterPro" id="IPR032799">
    <property type="entry name" value="TAXi_C"/>
</dbReference>
<dbReference type="OMA" id="TYKTFSC"/>
<dbReference type="SUPFAM" id="SSF50630">
    <property type="entry name" value="Acid proteases"/>
    <property type="match status" value="1"/>
</dbReference>
<comment type="similarity">
    <text evidence="2">Belongs to the peptidase A1 family.</text>
</comment>
<proteinExistence type="inferred from homology"/>
<dbReference type="Gene3D" id="2.40.70.10">
    <property type="entry name" value="Acid Proteases"/>
    <property type="match status" value="2"/>
</dbReference>
<organism evidence="10">
    <name type="scientific">Eucalyptus grandis</name>
    <name type="common">Flooded gum</name>
    <dbReference type="NCBI Taxonomy" id="71139"/>
    <lineage>
        <taxon>Eukaryota</taxon>
        <taxon>Viridiplantae</taxon>
        <taxon>Streptophyta</taxon>
        <taxon>Embryophyta</taxon>
        <taxon>Tracheophyta</taxon>
        <taxon>Spermatophyta</taxon>
        <taxon>Magnoliopsida</taxon>
        <taxon>eudicotyledons</taxon>
        <taxon>Gunneridae</taxon>
        <taxon>Pentapetalae</taxon>
        <taxon>rosids</taxon>
        <taxon>malvids</taxon>
        <taxon>Myrtales</taxon>
        <taxon>Myrtaceae</taxon>
        <taxon>Myrtoideae</taxon>
        <taxon>Eucalypteae</taxon>
        <taxon>Eucalyptus</taxon>
    </lineage>
</organism>
<evidence type="ECO:0000259" key="9">
    <source>
        <dbReference type="PROSITE" id="PS51767"/>
    </source>
</evidence>
<feature type="domain" description="Peptidase A1" evidence="9">
    <location>
        <begin position="69"/>
        <end position="412"/>
    </location>
</feature>
<dbReference type="InParanoid" id="A0A059C4L1"/>
<dbReference type="InterPro" id="IPR032861">
    <property type="entry name" value="TAXi_N"/>
</dbReference>
<dbReference type="AlphaFoldDB" id="A0A059C4L1"/>
<dbReference type="FunFam" id="2.40.70.10:FF:000016">
    <property type="entry name" value="Probable aspartic protease At2g35615"/>
    <property type="match status" value="1"/>
</dbReference>
<dbReference type="Pfam" id="PF14543">
    <property type="entry name" value="TAXi_N"/>
    <property type="match status" value="1"/>
</dbReference>
<dbReference type="Gramene" id="KCW73297">
    <property type="protein sequence ID" value="KCW73297"/>
    <property type="gene ID" value="EUGRSUZ_E01758"/>
</dbReference>
<dbReference type="InterPro" id="IPR033121">
    <property type="entry name" value="PEPTIDASE_A1"/>
</dbReference>
<dbReference type="FunCoup" id="A0A059C4L1">
    <property type="interactions" value="115"/>
</dbReference>
<evidence type="ECO:0000256" key="2">
    <source>
        <dbReference type="ARBA" id="ARBA00007447"/>
    </source>
</evidence>
<feature type="non-terminal residue" evidence="10">
    <location>
        <position position="1"/>
    </location>
</feature>
<evidence type="ECO:0000313" key="10">
    <source>
        <dbReference type="EMBL" id="KCW73297.1"/>
    </source>
</evidence>
<comment type="subcellular location">
    <subcellularLocation>
        <location evidence="1">Secreted</location>
    </subcellularLocation>
</comment>
<dbReference type="PANTHER" id="PTHR47967:SF66">
    <property type="entry name" value="ASPARTIC PROTEINASE CDR1-RELATED"/>
    <property type="match status" value="1"/>
</dbReference>
<keyword evidence="7" id="KW-0378">Hydrolase</keyword>
<dbReference type="EMBL" id="KK198757">
    <property type="protein sequence ID" value="KCW73297.1"/>
    <property type="molecule type" value="Genomic_DNA"/>
</dbReference>
<keyword evidence="4" id="KW-0645">Protease</keyword>
<dbReference type="MEROPS" id="A01.069"/>
<dbReference type="InterPro" id="IPR034161">
    <property type="entry name" value="Pepsin-like_plant"/>
</dbReference>
<dbReference type="InterPro" id="IPR001969">
    <property type="entry name" value="Aspartic_peptidase_AS"/>
</dbReference>
<protein>
    <recommendedName>
        <fullName evidence="9">Peptidase A1 domain-containing protein</fullName>
    </recommendedName>
</protein>
<dbReference type="PROSITE" id="PS00141">
    <property type="entry name" value="ASP_PROTEASE"/>
    <property type="match status" value="1"/>
</dbReference>
<dbReference type="CDD" id="cd05476">
    <property type="entry name" value="pepsin_A_like_plant"/>
    <property type="match status" value="1"/>
</dbReference>
<keyword evidence="3" id="KW-0964">Secreted</keyword>
<evidence type="ECO:0000256" key="8">
    <source>
        <dbReference type="ARBA" id="ARBA00023180"/>
    </source>
</evidence>
<dbReference type="PANTHER" id="PTHR47967">
    <property type="entry name" value="OS07G0603500 PROTEIN-RELATED"/>
    <property type="match status" value="1"/>
</dbReference>
<evidence type="ECO:0000256" key="3">
    <source>
        <dbReference type="ARBA" id="ARBA00022525"/>
    </source>
</evidence>
<keyword evidence="5" id="KW-0732">Signal</keyword>
<evidence type="ECO:0000256" key="6">
    <source>
        <dbReference type="ARBA" id="ARBA00022750"/>
    </source>
</evidence>
<gene>
    <name evidence="10" type="ORF">EUGRSUZ_E01758</name>
</gene>
<dbReference type="InterPro" id="IPR021109">
    <property type="entry name" value="Peptidase_aspartic_dom_sf"/>
</dbReference>
<dbReference type="GO" id="GO:0006508">
    <property type="term" value="P:proteolysis"/>
    <property type="evidence" value="ECO:0007669"/>
    <property type="project" value="UniProtKB-KW"/>
</dbReference>
<dbReference type="Pfam" id="PF14541">
    <property type="entry name" value="TAXi_C"/>
    <property type="match status" value="1"/>
</dbReference>
<keyword evidence="6" id="KW-0064">Aspartyl protease</keyword>
<evidence type="ECO:0000256" key="4">
    <source>
        <dbReference type="ARBA" id="ARBA00022670"/>
    </source>
</evidence>
<dbReference type="eggNOG" id="KOG1339">
    <property type="taxonomic scope" value="Eukaryota"/>
</dbReference>
<reference evidence="10" key="1">
    <citation type="submission" date="2013-07" db="EMBL/GenBank/DDBJ databases">
        <title>The genome of Eucalyptus grandis.</title>
        <authorList>
            <person name="Schmutz J."/>
            <person name="Hayes R."/>
            <person name="Myburg A."/>
            <person name="Tuskan G."/>
            <person name="Grattapaglia D."/>
            <person name="Rokhsar D.S."/>
        </authorList>
    </citation>
    <scope>NUCLEOTIDE SEQUENCE</scope>
    <source>
        <tissue evidence="10">Leaf extractions</tissue>
    </source>
</reference>
<dbReference type="PROSITE" id="PS51767">
    <property type="entry name" value="PEPTIDASE_A1"/>
    <property type="match status" value="1"/>
</dbReference>
<name>A0A059C4L1_EUCGR</name>
<accession>A0A059C4L1</accession>
<dbReference type="GO" id="GO:0005576">
    <property type="term" value="C:extracellular region"/>
    <property type="evidence" value="ECO:0000318"/>
    <property type="project" value="GO_Central"/>
</dbReference>
<evidence type="ECO:0000256" key="1">
    <source>
        <dbReference type="ARBA" id="ARBA00004613"/>
    </source>
</evidence>
<keyword evidence="8" id="KW-0325">Glycoprotein</keyword>
<dbReference type="FunFam" id="2.40.70.10:FF:000050">
    <property type="entry name" value="Aspartic proteinase CDR1"/>
    <property type="match status" value="1"/>
</dbReference>
<sequence>ESASDYGFTAELVHRDSPRSPYYNPADTPHQRMVNAVRRSISRVNRLDPSSAGAPKTPSTTLVPNDGVYLMNISLGNPRVTVLGIADTGSDLIWTQCKPCADCFKQAAPLFDPRKSSTYKDIPCHTSLCGVLDQTACYGRPGLCTYAYSYGEKSYTVGTLATETFTIGSTSGRPVSFPKVIFGCGHRNNGNFDPHQSGIIGLGGGSASLISQMGKATGGKFSHCLVPHSSNHQASSKLNFGANAVVAGRGVVSTPLIQKDTKTFYYLTLEAVSVGETRIEYTSGNTSTSVEEGNIVIDSGTTLTLLPQEFYTKIEAAVVKSVKLPRVRDPSHVFNLCYKAEKDTGLGAPTVTFHFKDADVRLNPANSFSRIADDIICFAVQATPVQLNIYGNLAQTNYLIGYDIQNMKLSFKPVDCTSY</sequence>
<dbReference type="InterPro" id="IPR051708">
    <property type="entry name" value="Plant_Aspart_Prot_A1"/>
</dbReference>